<feature type="domain" description="Phosphatidic acid phosphatase type 2/haloperoxidase" evidence="2">
    <location>
        <begin position="110"/>
        <end position="219"/>
    </location>
</feature>
<feature type="transmembrane region" description="Helical" evidence="1">
    <location>
        <begin position="152"/>
        <end position="171"/>
    </location>
</feature>
<evidence type="ECO:0000256" key="1">
    <source>
        <dbReference type="SAM" id="Phobius"/>
    </source>
</evidence>
<evidence type="ECO:0000313" key="3">
    <source>
        <dbReference type="EMBL" id="XDJ44432.1"/>
    </source>
</evidence>
<sequence length="252" mass="27579">MFTLLMTGGPLFDRGKQFTAACADARRRAVHHPDTMPARNRCYPAFPDTTPLAARMETLNDTLFLWINGADPSTAALLLGRFLANDLIYLFPLYLALNWLRADTAGREALLQAAVSAAIAMLLSWAISKVWFHPRPFVVGLGHLHMHHAPTASFPSNHLSFVWAVCAGLALHPARRTAALLLALTGLPIAWARIYMGVHFPLDMAGAMLTALAAAGIGLPLRGTLVPALRRCIEPAYRLIFAWPIRLGWARA</sequence>
<keyword evidence="1" id="KW-0812">Transmembrane</keyword>
<proteinExistence type="predicted"/>
<dbReference type="RefSeq" id="WP_368647846.1">
    <property type="nucleotide sequence ID" value="NZ_CP158253.1"/>
</dbReference>
<feature type="transmembrane region" description="Helical" evidence="1">
    <location>
        <begin position="109"/>
        <end position="132"/>
    </location>
</feature>
<evidence type="ECO:0000313" key="4">
    <source>
        <dbReference type="EMBL" id="XDJ56348.1"/>
    </source>
</evidence>
<dbReference type="GeneID" id="93066676"/>
<dbReference type="InterPro" id="IPR000326">
    <property type="entry name" value="PAP2/HPO"/>
</dbReference>
<dbReference type="GO" id="GO:0005886">
    <property type="term" value="C:plasma membrane"/>
    <property type="evidence" value="ECO:0007669"/>
    <property type="project" value="InterPro"/>
</dbReference>
<dbReference type="PANTHER" id="PTHR14969">
    <property type="entry name" value="SPHINGOSINE-1-PHOSPHATE PHOSPHOHYDROLASE"/>
    <property type="match status" value="1"/>
</dbReference>
<accession>A0AB39DRK9</accession>
<dbReference type="EMBL" id="CP158257">
    <property type="protein sequence ID" value="XDJ56348.1"/>
    <property type="molecule type" value="Genomic_DNA"/>
</dbReference>
<protein>
    <submittedName>
        <fullName evidence="4">Phosphatase PAP2 family protein</fullName>
    </submittedName>
</protein>
<dbReference type="AlphaFoldDB" id="A0AB39DRK9"/>
<reference evidence="4" key="1">
    <citation type="submission" date="2024-05" db="EMBL/GenBank/DDBJ databases">
        <authorList>
            <person name="Luo Y.-C."/>
            <person name="Nicholds J."/>
            <person name="Mortimer T."/>
            <person name="Maboni G."/>
        </authorList>
    </citation>
    <scope>NUCLEOTIDE SEQUENCE</scope>
    <source>
        <strain evidence="4">150221</strain>
        <strain evidence="3">153271</strain>
    </source>
</reference>
<dbReference type="Gene3D" id="1.20.144.10">
    <property type="entry name" value="Phosphatidic acid phosphatase type 2/haloperoxidase"/>
    <property type="match status" value="1"/>
</dbReference>
<name>A0AB39DRK9_9BURK</name>
<feature type="transmembrane region" description="Helical" evidence="1">
    <location>
        <begin position="204"/>
        <end position="221"/>
    </location>
</feature>
<dbReference type="InterPro" id="IPR036938">
    <property type="entry name" value="PAP2/HPO_sf"/>
</dbReference>
<dbReference type="SMART" id="SM00014">
    <property type="entry name" value="acidPPc"/>
    <property type="match status" value="1"/>
</dbReference>
<dbReference type="PANTHER" id="PTHR14969:SF13">
    <property type="entry name" value="AT30094P"/>
    <property type="match status" value="1"/>
</dbReference>
<gene>
    <name evidence="4" type="ORF">ABRZ00_04040</name>
    <name evidence="3" type="ORF">ABRZ02_12335</name>
</gene>
<organism evidence="4">
    <name type="scientific">Castellaniella ginsengisoli</name>
    <dbReference type="NCBI Taxonomy" id="546114"/>
    <lineage>
        <taxon>Bacteria</taxon>
        <taxon>Pseudomonadati</taxon>
        <taxon>Pseudomonadota</taxon>
        <taxon>Betaproteobacteria</taxon>
        <taxon>Burkholderiales</taxon>
        <taxon>Alcaligenaceae</taxon>
        <taxon>Castellaniella</taxon>
    </lineage>
</organism>
<dbReference type="SUPFAM" id="SSF48317">
    <property type="entry name" value="Acid phosphatase/Vanadium-dependent haloperoxidase"/>
    <property type="match status" value="1"/>
</dbReference>
<dbReference type="KEGG" id="cgin:ABRZ00_04040"/>
<dbReference type="Pfam" id="PF01569">
    <property type="entry name" value="PAP2"/>
    <property type="match status" value="1"/>
</dbReference>
<dbReference type="CDD" id="cd03385">
    <property type="entry name" value="PAP2_BcrC_like"/>
    <property type="match status" value="1"/>
</dbReference>
<evidence type="ECO:0000259" key="2">
    <source>
        <dbReference type="SMART" id="SM00014"/>
    </source>
</evidence>
<dbReference type="GO" id="GO:0050380">
    <property type="term" value="F:undecaprenyl-diphosphatase activity"/>
    <property type="evidence" value="ECO:0007669"/>
    <property type="project" value="InterPro"/>
</dbReference>
<feature type="transmembrane region" description="Helical" evidence="1">
    <location>
        <begin position="75"/>
        <end position="97"/>
    </location>
</feature>
<dbReference type="InterPro" id="IPR033879">
    <property type="entry name" value="UPP_Pase"/>
</dbReference>
<feature type="transmembrane region" description="Helical" evidence="1">
    <location>
        <begin position="178"/>
        <end position="198"/>
    </location>
</feature>
<dbReference type="EMBL" id="CP158253">
    <property type="protein sequence ID" value="XDJ44432.1"/>
    <property type="molecule type" value="Genomic_DNA"/>
</dbReference>
<keyword evidence="1" id="KW-0472">Membrane</keyword>
<keyword evidence="1" id="KW-1133">Transmembrane helix</keyword>